<dbReference type="InterPro" id="IPR037171">
    <property type="entry name" value="NagB/RpiA_transferase-like"/>
</dbReference>
<dbReference type="EMBL" id="PXYW01000041">
    <property type="protein sequence ID" value="PSR32443.1"/>
    <property type="molecule type" value="Genomic_DNA"/>
</dbReference>
<protein>
    <recommendedName>
        <fullName evidence="1">LUD domain-containing protein</fullName>
    </recommendedName>
</protein>
<dbReference type="Proteomes" id="UP000242972">
    <property type="component" value="Unassembled WGS sequence"/>
</dbReference>
<reference evidence="2 3" key="1">
    <citation type="journal article" date="2014" name="BMC Genomics">
        <title>Comparison of environmental and isolate Sulfobacillus genomes reveals diverse carbon, sulfur, nitrogen, and hydrogen metabolisms.</title>
        <authorList>
            <person name="Justice N.B."/>
            <person name="Norman A."/>
            <person name="Brown C.T."/>
            <person name="Singh A."/>
            <person name="Thomas B.C."/>
            <person name="Banfield J.F."/>
        </authorList>
    </citation>
    <scope>NUCLEOTIDE SEQUENCE [LARGE SCALE GENOMIC DNA]</scope>
    <source>
        <strain evidence="2">AMDSBA4</strain>
    </source>
</reference>
<proteinExistence type="predicted"/>
<organism evidence="2 3">
    <name type="scientific">Sulfobacillus benefaciens</name>
    <dbReference type="NCBI Taxonomy" id="453960"/>
    <lineage>
        <taxon>Bacteria</taxon>
        <taxon>Bacillati</taxon>
        <taxon>Bacillota</taxon>
        <taxon>Clostridia</taxon>
        <taxon>Eubacteriales</taxon>
        <taxon>Clostridiales Family XVII. Incertae Sedis</taxon>
        <taxon>Sulfobacillus</taxon>
    </lineage>
</organism>
<sequence>MTETDALRDQFQQQFEALGGHLFYASRADLLPEVLASAYQTMVDRYLPTGPLQVVYWLNSDLLGWDLHGVLGGIRGTQCISWPQGGRQQAVQGQWQDLLAESQVGITGSAWAAADTGTVALYASPSTGLLPSLLMPIHIILLNQNRIQPSVREGLKRFYQENQAAGRMPPLVKLITGPSMTADIEGQLVIGVHGPMAIAVVVYEESIF</sequence>
<evidence type="ECO:0000259" key="1">
    <source>
        <dbReference type="Pfam" id="PF02589"/>
    </source>
</evidence>
<dbReference type="PANTHER" id="PTHR43682">
    <property type="entry name" value="LACTATE UTILIZATION PROTEIN C"/>
    <property type="match status" value="1"/>
</dbReference>
<comment type="caution">
    <text evidence="2">The sequence shown here is derived from an EMBL/GenBank/DDBJ whole genome shotgun (WGS) entry which is preliminary data.</text>
</comment>
<name>A0A2T2XD53_9FIRM</name>
<evidence type="ECO:0000313" key="3">
    <source>
        <dbReference type="Proteomes" id="UP000242972"/>
    </source>
</evidence>
<dbReference type="Pfam" id="PF02589">
    <property type="entry name" value="LUD_dom"/>
    <property type="match status" value="1"/>
</dbReference>
<dbReference type="SUPFAM" id="SSF100950">
    <property type="entry name" value="NagB/RpiA/CoA transferase-like"/>
    <property type="match status" value="1"/>
</dbReference>
<accession>A0A2T2XD53</accession>
<dbReference type="PANTHER" id="PTHR43682:SF1">
    <property type="entry name" value="LACTATE UTILIZATION PROTEIN C"/>
    <property type="match status" value="1"/>
</dbReference>
<dbReference type="InterPro" id="IPR003741">
    <property type="entry name" value="LUD_dom"/>
</dbReference>
<dbReference type="InterPro" id="IPR024185">
    <property type="entry name" value="FTHF_cligase-like_sf"/>
</dbReference>
<dbReference type="Gene3D" id="3.40.50.10420">
    <property type="entry name" value="NagB/RpiA/CoA transferase-like"/>
    <property type="match status" value="1"/>
</dbReference>
<dbReference type="AlphaFoldDB" id="A0A2T2XD53"/>
<feature type="domain" description="LUD" evidence="1">
    <location>
        <begin position="9"/>
        <end position="202"/>
    </location>
</feature>
<gene>
    <name evidence="2" type="ORF">C7B46_14400</name>
</gene>
<evidence type="ECO:0000313" key="2">
    <source>
        <dbReference type="EMBL" id="PSR32443.1"/>
    </source>
</evidence>